<evidence type="ECO:0000256" key="8">
    <source>
        <dbReference type="ARBA" id="ARBA00023157"/>
    </source>
</evidence>
<comment type="similarity">
    <text evidence="2 11">Belongs to the Wnt family.</text>
</comment>
<dbReference type="FunFam" id="3.30.2460.20:FF:000001">
    <property type="entry name" value="Wnt homolog"/>
    <property type="match status" value="1"/>
</dbReference>
<keyword evidence="5" id="KW-0272">Extracellular matrix</keyword>
<evidence type="ECO:0000313" key="12">
    <source>
        <dbReference type="EMBL" id="KAK6176937.1"/>
    </source>
</evidence>
<evidence type="ECO:0000256" key="5">
    <source>
        <dbReference type="ARBA" id="ARBA00022530"/>
    </source>
</evidence>
<proteinExistence type="inferred from homology"/>
<comment type="function">
    <text evidence="11">Ligand for members of the frizzled family of seven transmembrane receptors.</text>
</comment>
<dbReference type="GO" id="GO:0005615">
    <property type="term" value="C:extracellular space"/>
    <property type="evidence" value="ECO:0007669"/>
    <property type="project" value="TreeGrafter"/>
</dbReference>
<protein>
    <recommendedName>
        <fullName evidence="11">Protein Wnt</fullName>
    </recommendedName>
</protein>
<dbReference type="GO" id="GO:0045165">
    <property type="term" value="P:cell fate commitment"/>
    <property type="evidence" value="ECO:0007669"/>
    <property type="project" value="TreeGrafter"/>
</dbReference>
<dbReference type="InterPro" id="IPR043158">
    <property type="entry name" value="Wnt_C"/>
</dbReference>
<comment type="caution">
    <text evidence="12">The sequence shown here is derived from an EMBL/GenBank/DDBJ whole genome shotgun (WGS) entry which is preliminary data.</text>
</comment>
<dbReference type="SMART" id="SM00097">
    <property type="entry name" value="WNT1"/>
    <property type="match status" value="1"/>
</dbReference>
<dbReference type="PRINTS" id="PR01349">
    <property type="entry name" value="WNTPROTEIN"/>
</dbReference>
<keyword evidence="6 11" id="KW-0879">Wnt signaling pathway</keyword>
<dbReference type="PRINTS" id="PR01844">
    <property type="entry name" value="WNT4PROTEIN"/>
</dbReference>
<reference evidence="12 13" key="1">
    <citation type="submission" date="2024-01" db="EMBL/GenBank/DDBJ databases">
        <title>The genome of the rayed Mediterranean limpet Patella caerulea (Linnaeus, 1758).</title>
        <authorList>
            <person name="Anh-Thu Weber A."/>
            <person name="Halstead-Nussloch G."/>
        </authorList>
    </citation>
    <scope>NUCLEOTIDE SEQUENCE [LARGE SCALE GENOMIC DNA]</scope>
    <source>
        <strain evidence="12">AATW-2023a</strain>
        <tissue evidence="12">Whole specimen</tissue>
    </source>
</reference>
<evidence type="ECO:0000256" key="3">
    <source>
        <dbReference type="ARBA" id="ARBA00022473"/>
    </source>
</evidence>
<dbReference type="GO" id="GO:0060070">
    <property type="term" value="P:canonical Wnt signaling pathway"/>
    <property type="evidence" value="ECO:0007669"/>
    <property type="project" value="TreeGrafter"/>
</dbReference>
<organism evidence="12 13">
    <name type="scientific">Patella caerulea</name>
    <name type="common">Rayed Mediterranean limpet</name>
    <dbReference type="NCBI Taxonomy" id="87958"/>
    <lineage>
        <taxon>Eukaryota</taxon>
        <taxon>Metazoa</taxon>
        <taxon>Spiralia</taxon>
        <taxon>Lophotrochozoa</taxon>
        <taxon>Mollusca</taxon>
        <taxon>Gastropoda</taxon>
        <taxon>Patellogastropoda</taxon>
        <taxon>Patelloidea</taxon>
        <taxon>Patellidae</taxon>
        <taxon>Patella</taxon>
    </lineage>
</organism>
<dbReference type="InterPro" id="IPR009142">
    <property type="entry name" value="Wnt4"/>
</dbReference>
<dbReference type="PROSITE" id="PS00246">
    <property type="entry name" value="WNT1"/>
    <property type="match status" value="1"/>
</dbReference>
<dbReference type="InterPro" id="IPR005817">
    <property type="entry name" value="Wnt"/>
</dbReference>
<evidence type="ECO:0000256" key="10">
    <source>
        <dbReference type="ARBA" id="ARBA00023288"/>
    </source>
</evidence>
<dbReference type="Pfam" id="PF00110">
    <property type="entry name" value="wnt"/>
    <property type="match status" value="1"/>
</dbReference>
<dbReference type="CDD" id="cd19336">
    <property type="entry name" value="Wnt_Wnt4"/>
    <property type="match status" value="1"/>
</dbReference>
<keyword evidence="7" id="KW-0732">Signal</keyword>
<evidence type="ECO:0000256" key="4">
    <source>
        <dbReference type="ARBA" id="ARBA00022525"/>
    </source>
</evidence>
<dbReference type="InterPro" id="IPR018161">
    <property type="entry name" value="Wnt_CS"/>
</dbReference>
<dbReference type="GO" id="GO:0005125">
    <property type="term" value="F:cytokine activity"/>
    <property type="evidence" value="ECO:0007669"/>
    <property type="project" value="TreeGrafter"/>
</dbReference>
<evidence type="ECO:0000256" key="6">
    <source>
        <dbReference type="ARBA" id="ARBA00022687"/>
    </source>
</evidence>
<evidence type="ECO:0000256" key="7">
    <source>
        <dbReference type="ARBA" id="ARBA00022729"/>
    </source>
</evidence>
<evidence type="ECO:0000256" key="1">
    <source>
        <dbReference type="ARBA" id="ARBA00004498"/>
    </source>
</evidence>
<dbReference type="Proteomes" id="UP001347796">
    <property type="component" value="Unassembled WGS sequence"/>
</dbReference>
<dbReference type="EMBL" id="JAZGQO010000010">
    <property type="protein sequence ID" value="KAK6176937.1"/>
    <property type="molecule type" value="Genomic_DNA"/>
</dbReference>
<evidence type="ECO:0000256" key="9">
    <source>
        <dbReference type="ARBA" id="ARBA00023180"/>
    </source>
</evidence>
<evidence type="ECO:0000313" key="13">
    <source>
        <dbReference type="Proteomes" id="UP001347796"/>
    </source>
</evidence>
<evidence type="ECO:0000256" key="2">
    <source>
        <dbReference type="ARBA" id="ARBA00005683"/>
    </source>
</evidence>
<comment type="subcellular location">
    <subcellularLocation>
        <location evidence="1 11">Secreted</location>
        <location evidence="1 11">Extracellular space</location>
        <location evidence="1 11">Extracellular matrix</location>
    </subcellularLocation>
</comment>
<dbReference type="AlphaFoldDB" id="A0AAN8PE66"/>
<dbReference type="GO" id="GO:0030182">
    <property type="term" value="P:neuron differentiation"/>
    <property type="evidence" value="ECO:0007669"/>
    <property type="project" value="TreeGrafter"/>
</dbReference>
<dbReference type="GO" id="GO:0005109">
    <property type="term" value="F:frizzled binding"/>
    <property type="evidence" value="ECO:0007669"/>
    <property type="project" value="TreeGrafter"/>
</dbReference>
<keyword evidence="10" id="KW-0449">Lipoprotein</keyword>
<keyword evidence="8" id="KW-1015">Disulfide bond</keyword>
<name>A0AAN8PE66_PATCE</name>
<accession>A0AAN8PE66</accession>
<sequence length="356" mass="39889">MYYTDVLNIIFGLCVLYHTLPAVDSVRWLALAKMTSIGSIDSEDHCDSLYGFVKRQKKLCRKNLEIMDNVKVGALVAIEECQSQFKNRRWNCSTADNKKLFGNVILKQGTREAAFVHAISSAGVAHSVTRACSSGTLQKCGCDRTVRGRSKEGFEWSGCSDNVDYGMAFSKAFVDAREKGKKRKNSGRALMNLHNNEAGRKAVDANMKVDCKCHGVSGSCEMRTCWKAMPSFKKVGEILKEKFDGATEVKHQVKGTRNELVPLNPQFKRHTESDLVYMVASPDFCEADKKTGSLGTHGRICNRTSKAIDGCELLCCGRGYRTRIVTVVERCMCKFLWCCYVKCKECERKVEEHTCL</sequence>
<dbReference type="Gene3D" id="3.30.2460.20">
    <property type="match status" value="1"/>
</dbReference>
<keyword evidence="9" id="KW-0325">Glycoprotein</keyword>
<gene>
    <name evidence="12" type="ORF">SNE40_015139</name>
</gene>
<dbReference type="PANTHER" id="PTHR12027">
    <property type="entry name" value="WNT RELATED"/>
    <property type="match status" value="1"/>
</dbReference>
<keyword evidence="13" id="KW-1185">Reference proteome</keyword>
<keyword evidence="3 11" id="KW-0217">Developmental protein</keyword>
<evidence type="ECO:0000256" key="11">
    <source>
        <dbReference type="RuleBase" id="RU003500"/>
    </source>
</evidence>
<keyword evidence="4" id="KW-0964">Secreted</keyword>
<dbReference type="PANTHER" id="PTHR12027:SF101">
    <property type="entry name" value="PROTEIN WNT-4"/>
    <property type="match status" value="1"/>
</dbReference>